<evidence type="ECO:0000259" key="10">
    <source>
        <dbReference type="Pfam" id="PF05134"/>
    </source>
</evidence>
<dbReference type="Proteomes" id="UP000321199">
    <property type="component" value="Chromosome"/>
</dbReference>
<evidence type="ECO:0000259" key="11">
    <source>
        <dbReference type="Pfam" id="PF12693"/>
    </source>
</evidence>
<evidence type="ECO:0000256" key="9">
    <source>
        <dbReference type="ARBA" id="ARBA00023136"/>
    </source>
</evidence>
<protein>
    <submittedName>
        <fullName evidence="12">General secretion pathway protein GspL</fullName>
    </submittedName>
</protein>
<dbReference type="InterPro" id="IPR025691">
    <property type="entry name" value="GspL_pp_dom"/>
</dbReference>
<keyword evidence="6" id="KW-0812">Transmembrane</keyword>
<dbReference type="OrthoDB" id="8557903at2"/>
<feature type="domain" description="GspL cytoplasmic actin-ATPase-like" evidence="10">
    <location>
        <begin position="51"/>
        <end position="139"/>
    </location>
</feature>
<accession>A0A5B8RV21</accession>
<sequence>MSTLIVPLPPESPGPSTELGYVLTDDGYGAARTGQCTAALLPAPGRTGETVAVVPLSRLSWQRVTLPQGTLGQAQRLRTVLEGLLEEQLLDEPALLHFALQPEAATGTPIWVAVCERAWLQGALQALEAAGHRVARVVPAWAPGPTASGQMECTVVGEPEHAMAVLTGMGENLALGQLPLHAPALRSLLQPQTPLRAEPAVAELAERVLERSAALLPRAEALLAAARGSWNLAQFDLARNRRQRTRRWLGAGVSALLHARQWRAARWALVLLVALQLLALNLWAWQDARGLRQRQEATRKLLTQTFPQVKLVVDAPVQMQREVDELRRASGALAPGDFEALLAMAAAVLAPGQVPSGIDYGQGRLRLAGLSLSEEQLGAARQQLAAAGLQLGREDQALVLQLRGAP</sequence>
<evidence type="ECO:0000256" key="8">
    <source>
        <dbReference type="ARBA" id="ARBA00022989"/>
    </source>
</evidence>
<comment type="similarity">
    <text evidence="2">Belongs to the GSP L family.</text>
</comment>
<organism evidence="12 13">
    <name type="scientific">Comamonas flocculans</name>
    <dbReference type="NCBI Taxonomy" id="2597701"/>
    <lineage>
        <taxon>Bacteria</taxon>
        <taxon>Pseudomonadati</taxon>
        <taxon>Pseudomonadota</taxon>
        <taxon>Betaproteobacteria</taxon>
        <taxon>Burkholderiales</taxon>
        <taxon>Comamonadaceae</taxon>
        <taxon>Comamonas</taxon>
    </lineage>
</organism>
<keyword evidence="13" id="KW-1185">Reference proteome</keyword>
<evidence type="ECO:0000256" key="6">
    <source>
        <dbReference type="ARBA" id="ARBA00022692"/>
    </source>
</evidence>
<reference evidence="12 13" key="1">
    <citation type="submission" date="2019-07" db="EMBL/GenBank/DDBJ databases">
        <title>Complete genome sequence of Comamonas sp. NLF 7-7 isolated from livestock.</title>
        <authorList>
            <person name="Kim D.H."/>
            <person name="Kim J.G."/>
        </authorList>
    </citation>
    <scope>NUCLEOTIDE SEQUENCE [LARGE SCALE GENOMIC DNA]</scope>
    <source>
        <strain evidence="12 13">NLF 7-7</strain>
    </source>
</reference>
<evidence type="ECO:0000313" key="12">
    <source>
        <dbReference type="EMBL" id="QEA13371.1"/>
    </source>
</evidence>
<keyword evidence="4" id="KW-1003">Cell membrane</keyword>
<dbReference type="SUPFAM" id="SSF53067">
    <property type="entry name" value="Actin-like ATPase domain"/>
    <property type="match status" value="1"/>
</dbReference>
<feature type="domain" description="GspL periplasmic" evidence="11">
    <location>
        <begin position="260"/>
        <end position="391"/>
    </location>
</feature>
<dbReference type="GO" id="GO:0009276">
    <property type="term" value="C:Gram-negative-bacterium-type cell wall"/>
    <property type="evidence" value="ECO:0007669"/>
    <property type="project" value="InterPro"/>
</dbReference>
<dbReference type="Pfam" id="PF05134">
    <property type="entry name" value="T2SSL"/>
    <property type="match status" value="1"/>
</dbReference>
<keyword evidence="7" id="KW-0653">Protein transport</keyword>
<dbReference type="Gene3D" id="3.30.420.380">
    <property type="match status" value="1"/>
</dbReference>
<evidence type="ECO:0000256" key="1">
    <source>
        <dbReference type="ARBA" id="ARBA00004377"/>
    </source>
</evidence>
<dbReference type="GO" id="GO:0015627">
    <property type="term" value="C:type II protein secretion system complex"/>
    <property type="evidence" value="ECO:0007669"/>
    <property type="project" value="InterPro"/>
</dbReference>
<dbReference type="InterPro" id="IPR043129">
    <property type="entry name" value="ATPase_NBD"/>
</dbReference>
<keyword evidence="3" id="KW-0813">Transport</keyword>
<keyword evidence="8" id="KW-1133">Transmembrane helix</keyword>
<dbReference type="NCBIfam" id="TIGR01709">
    <property type="entry name" value="typeII_sec_gspL"/>
    <property type="match status" value="1"/>
</dbReference>
<dbReference type="InterPro" id="IPR007812">
    <property type="entry name" value="T2SS_protein-GspL"/>
</dbReference>
<dbReference type="GO" id="GO:0005886">
    <property type="term" value="C:plasma membrane"/>
    <property type="evidence" value="ECO:0007669"/>
    <property type="project" value="UniProtKB-SubCell"/>
</dbReference>
<name>A0A5B8RV21_9BURK</name>
<gene>
    <name evidence="12" type="ORF">FOZ74_10190</name>
</gene>
<evidence type="ECO:0000256" key="4">
    <source>
        <dbReference type="ARBA" id="ARBA00022475"/>
    </source>
</evidence>
<comment type="subcellular location">
    <subcellularLocation>
        <location evidence="1">Cell inner membrane</location>
        <topology evidence="1">Single-pass membrane protein</topology>
    </subcellularLocation>
</comment>
<evidence type="ECO:0000256" key="7">
    <source>
        <dbReference type="ARBA" id="ARBA00022927"/>
    </source>
</evidence>
<dbReference type="Pfam" id="PF12693">
    <property type="entry name" value="GspL_C"/>
    <property type="match status" value="1"/>
</dbReference>
<dbReference type="GO" id="GO:0015628">
    <property type="term" value="P:protein secretion by the type II secretion system"/>
    <property type="evidence" value="ECO:0007669"/>
    <property type="project" value="InterPro"/>
</dbReference>
<dbReference type="KEGG" id="cof:FOZ74_10190"/>
<dbReference type="PIRSF" id="PIRSF015761">
    <property type="entry name" value="Protein_L"/>
    <property type="match status" value="1"/>
</dbReference>
<evidence type="ECO:0000256" key="2">
    <source>
        <dbReference type="ARBA" id="ARBA00005318"/>
    </source>
</evidence>
<evidence type="ECO:0000256" key="3">
    <source>
        <dbReference type="ARBA" id="ARBA00022448"/>
    </source>
</evidence>
<evidence type="ECO:0000313" key="13">
    <source>
        <dbReference type="Proteomes" id="UP000321199"/>
    </source>
</evidence>
<dbReference type="AlphaFoldDB" id="A0A5B8RV21"/>
<keyword evidence="9" id="KW-0472">Membrane</keyword>
<proteinExistence type="inferred from homology"/>
<keyword evidence="5" id="KW-0997">Cell inner membrane</keyword>
<evidence type="ECO:0000256" key="5">
    <source>
        <dbReference type="ARBA" id="ARBA00022519"/>
    </source>
</evidence>
<dbReference type="RefSeq" id="WP_146912963.1">
    <property type="nucleotide sequence ID" value="NZ_CP042344.1"/>
</dbReference>
<dbReference type="EMBL" id="CP042344">
    <property type="protein sequence ID" value="QEA13371.1"/>
    <property type="molecule type" value="Genomic_DNA"/>
</dbReference>
<dbReference type="InterPro" id="IPR024230">
    <property type="entry name" value="GspL_cyto_dom"/>
</dbReference>